<name>A0AA41VW74_PAPNU</name>
<dbReference type="Proteomes" id="UP001177140">
    <property type="component" value="Unassembled WGS sequence"/>
</dbReference>
<evidence type="ECO:0000313" key="4">
    <source>
        <dbReference type="Proteomes" id="UP001177140"/>
    </source>
</evidence>
<feature type="domain" description="DUF3475" evidence="2">
    <location>
        <begin position="52"/>
        <end position="108"/>
    </location>
</feature>
<dbReference type="EMBL" id="JAJJMA010306967">
    <property type="protein sequence ID" value="MCL7048651.1"/>
    <property type="molecule type" value="Genomic_DNA"/>
</dbReference>
<dbReference type="InterPro" id="IPR021864">
    <property type="entry name" value="DUF3475"/>
</dbReference>
<dbReference type="PANTHER" id="PTHR31371:SF13">
    <property type="entry name" value="OS05G0457600 PROTEIN"/>
    <property type="match status" value="1"/>
</dbReference>
<evidence type="ECO:0000313" key="3">
    <source>
        <dbReference type="EMBL" id="MCL7048651.1"/>
    </source>
</evidence>
<reference evidence="3" key="1">
    <citation type="submission" date="2022-03" db="EMBL/GenBank/DDBJ databases">
        <title>A functionally conserved STORR gene fusion in Papaver species that diverged 16.8 million years ago.</title>
        <authorList>
            <person name="Catania T."/>
        </authorList>
    </citation>
    <scope>NUCLEOTIDE SEQUENCE</scope>
    <source>
        <strain evidence="3">S-191538</strain>
    </source>
</reference>
<comment type="caution">
    <text evidence="3">The sequence shown here is derived from an EMBL/GenBank/DDBJ whole genome shotgun (WGS) entry which is preliminary data.</text>
</comment>
<keyword evidence="4" id="KW-1185">Reference proteome</keyword>
<feature type="domain" description="DUF668" evidence="1">
    <location>
        <begin position="375"/>
        <end position="467"/>
    </location>
</feature>
<dbReference type="Pfam" id="PF05003">
    <property type="entry name" value="DUF668"/>
    <property type="match status" value="1"/>
</dbReference>
<organism evidence="3 4">
    <name type="scientific">Papaver nudicaule</name>
    <name type="common">Iceland poppy</name>
    <dbReference type="NCBI Taxonomy" id="74823"/>
    <lineage>
        <taxon>Eukaryota</taxon>
        <taxon>Viridiplantae</taxon>
        <taxon>Streptophyta</taxon>
        <taxon>Embryophyta</taxon>
        <taxon>Tracheophyta</taxon>
        <taxon>Spermatophyta</taxon>
        <taxon>Magnoliopsida</taxon>
        <taxon>Ranunculales</taxon>
        <taxon>Papaveraceae</taxon>
        <taxon>Papaveroideae</taxon>
        <taxon>Papaver</taxon>
    </lineage>
</organism>
<proteinExistence type="predicted"/>
<evidence type="ECO:0000259" key="2">
    <source>
        <dbReference type="Pfam" id="PF11961"/>
    </source>
</evidence>
<dbReference type="Pfam" id="PF11961">
    <property type="entry name" value="DUF3475"/>
    <property type="match status" value="1"/>
</dbReference>
<evidence type="ECO:0000259" key="1">
    <source>
        <dbReference type="Pfam" id="PF05003"/>
    </source>
</evidence>
<dbReference type="GO" id="GO:0045927">
    <property type="term" value="P:positive regulation of growth"/>
    <property type="evidence" value="ECO:0007669"/>
    <property type="project" value="InterPro"/>
</dbReference>
<dbReference type="InterPro" id="IPR007700">
    <property type="entry name" value="DUF668"/>
</dbReference>
<gene>
    <name evidence="3" type="ORF">MKW94_009827</name>
</gene>
<dbReference type="AlphaFoldDB" id="A0AA41VW74"/>
<dbReference type="PANTHER" id="PTHR31371">
    <property type="entry name" value="BNAC09G50660D PROTEIN"/>
    <property type="match status" value="1"/>
</dbReference>
<accession>A0AA41VW74</accession>
<protein>
    <submittedName>
        <fullName evidence="3">Uncharacterized protein</fullName>
    </submittedName>
</protein>
<sequence length="531" mass="61103">MNHRPMHTWLSEISSSIVGNRNGKRSLLSDNSHTKKKTRNIFRRERNGKLGILAFETAKTMSRLVSLYKSLSDEEILNLRNHIIRSEGISYLNSKDEGFLLKLACAEKIEEIDRLAMTVSRLGKRCSDPQLNQFEYVYSDLKDGIMDLSRLSFASKDIKKIVKQMEKFINATSDLYSGLEILAEMEVSEQRLMQWKTYARSFPGQKGNSDLFDQKIMWQRQQVRYLRQVSLWGQTFNKTVSLMTRTVCIVYTRISEAFAPYVTVLILPSPSHKHFFSEHQIKFYPDSRPLILSPRVSPLPARHSVSTVSGPISNDQSEQDSVRFWSRELKPLRSKLLKENRLLSFRILEKTVSANINNATCCSGMRLAEQAPASTVGGSGLAIRYANVILTSDRCMKSLFSIDEYTRDDLYHMLPAHLKEVVKPRLKKLCRVHELGKWEKISLVEDWAERLNQIFSWLTPMAQDTVKWQMERSFEKQNFDAKPKVLLLQTLYFSDRRKTERAIVDVLVGLSCICMCGSAIAEGFGFDPSKH</sequence>